<evidence type="ECO:0000313" key="3">
    <source>
        <dbReference type="EMBL" id="HIU22485.1"/>
    </source>
</evidence>
<keyword evidence="2" id="KW-0812">Transmembrane</keyword>
<keyword evidence="2" id="KW-1133">Transmembrane helix</keyword>
<evidence type="ECO:0000256" key="2">
    <source>
        <dbReference type="SAM" id="Phobius"/>
    </source>
</evidence>
<dbReference type="Proteomes" id="UP000824087">
    <property type="component" value="Unassembled WGS sequence"/>
</dbReference>
<name>A0A9D1HWF0_9BACT</name>
<feature type="transmembrane region" description="Helical" evidence="2">
    <location>
        <begin position="80"/>
        <end position="105"/>
    </location>
</feature>
<protein>
    <submittedName>
        <fullName evidence="3">Uncharacterized protein</fullName>
    </submittedName>
</protein>
<dbReference type="AlphaFoldDB" id="A0A9D1HWF0"/>
<sequence>MKKDKNESVEEEKNSNKEEKRAPEIKVQRSTTSNTISDVIVSLVKVFVILISIPLMIWIGCVGFGIAFFISLIITGFPIYSVFILSIGVFIISLSVLSMIFSLIFSRKKIYVWPFFVGLGIMLVGGFMTFDYVLSFEYIDKLPENEYHQQVETIDVTVNENQWPVSISTNSGISEVLVDANLPTNQMRVEIEYYDDFVTVEELSNTVENDPVCDSDAMGNPTNCFHVYQIRNETVDGWKVYREIKPEFIENFQDHKIYSYRDLTVPKIKIYVNPSNQDKLRRW</sequence>
<feature type="transmembrane region" description="Helical" evidence="2">
    <location>
        <begin position="46"/>
        <end position="74"/>
    </location>
</feature>
<feature type="region of interest" description="Disordered" evidence="1">
    <location>
        <begin position="1"/>
        <end position="26"/>
    </location>
</feature>
<proteinExistence type="predicted"/>
<comment type="caution">
    <text evidence="3">The sequence shown here is derived from an EMBL/GenBank/DDBJ whole genome shotgun (WGS) entry which is preliminary data.</text>
</comment>
<keyword evidence="2" id="KW-0472">Membrane</keyword>
<gene>
    <name evidence="3" type="ORF">IAD49_02765</name>
</gene>
<organism evidence="3 4">
    <name type="scientific">Candidatus Fimihabitans intestinipullorum</name>
    <dbReference type="NCBI Taxonomy" id="2840820"/>
    <lineage>
        <taxon>Bacteria</taxon>
        <taxon>Bacillati</taxon>
        <taxon>Mycoplasmatota</taxon>
        <taxon>Mycoplasmatota incertae sedis</taxon>
        <taxon>Candidatus Fimihabitans</taxon>
    </lineage>
</organism>
<evidence type="ECO:0000313" key="4">
    <source>
        <dbReference type="Proteomes" id="UP000824087"/>
    </source>
</evidence>
<feature type="transmembrane region" description="Helical" evidence="2">
    <location>
        <begin position="112"/>
        <end position="134"/>
    </location>
</feature>
<dbReference type="EMBL" id="DVML01000016">
    <property type="protein sequence ID" value="HIU22485.1"/>
    <property type="molecule type" value="Genomic_DNA"/>
</dbReference>
<reference evidence="3" key="2">
    <citation type="journal article" date="2021" name="PeerJ">
        <title>Extensive microbial diversity within the chicken gut microbiome revealed by metagenomics and culture.</title>
        <authorList>
            <person name="Gilroy R."/>
            <person name="Ravi A."/>
            <person name="Getino M."/>
            <person name="Pursley I."/>
            <person name="Horton D.L."/>
            <person name="Alikhan N.F."/>
            <person name="Baker D."/>
            <person name="Gharbi K."/>
            <person name="Hall N."/>
            <person name="Watson M."/>
            <person name="Adriaenssens E.M."/>
            <person name="Foster-Nyarko E."/>
            <person name="Jarju S."/>
            <person name="Secka A."/>
            <person name="Antonio M."/>
            <person name="Oren A."/>
            <person name="Chaudhuri R.R."/>
            <person name="La Ragione R."/>
            <person name="Hildebrand F."/>
            <person name="Pallen M.J."/>
        </authorList>
    </citation>
    <scope>NUCLEOTIDE SEQUENCE</scope>
    <source>
        <strain evidence="3">CHK197-8231</strain>
    </source>
</reference>
<evidence type="ECO:0000256" key="1">
    <source>
        <dbReference type="SAM" id="MobiDB-lite"/>
    </source>
</evidence>
<accession>A0A9D1HWF0</accession>
<reference evidence="3" key="1">
    <citation type="submission" date="2020-10" db="EMBL/GenBank/DDBJ databases">
        <authorList>
            <person name="Gilroy R."/>
        </authorList>
    </citation>
    <scope>NUCLEOTIDE SEQUENCE</scope>
    <source>
        <strain evidence="3">CHK197-8231</strain>
    </source>
</reference>